<evidence type="ECO:0000256" key="1">
    <source>
        <dbReference type="SAM" id="MobiDB-lite"/>
    </source>
</evidence>
<feature type="region of interest" description="Disordered" evidence="1">
    <location>
        <begin position="396"/>
        <end position="415"/>
    </location>
</feature>
<evidence type="ECO:0000313" key="2">
    <source>
        <dbReference type="EMBL" id="GAA0925153.1"/>
    </source>
</evidence>
<reference evidence="2 3" key="1">
    <citation type="journal article" date="2019" name="Int. J. Syst. Evol. Microbiol.">
        <title>The Global Catalogue of Microorganisms (GCM) 10K type strain sequencing project: providing services to taxonomists for standard genome sequencing and annotation.</title>
        <authorList>
            <consortium name="The Broad Institute Genomics Platform"/>
            <consortium name="The Broad Institute Genome Sequencing Center for Infectious Disease"/>
            <person name="Wu L."/>
            <person name="Ma J."/>
        </authorList>
    </citation>
    <scope>NUCLEOTIDE SEQUENCE [LARGE SCALE GENOMIC DNA]</scope>
    <source>
        <strain evidence="2 3">JCM 11117</strain>
    </source>
</reference>
<feature type="region of interest" description="Disordered" evidence="1">
    <location>
        <begin position="521"/>
        <end position="540"/>
    </location>
</feature>
<dbReference type="EMBL" id="BAAAHP010000027">
    <property type="protein sequence ID" value="GAA0925153.1"/>
    <property type="molecule type" value="Genomic_DNA"/>
</dbReference>
<name>A0ABN1PBE9_9PSEU</name>
<organism evidence="2 3">
    <name type="scientific">Pseudonocardia zijingensis</name>
    <dbReference type="NCBI Taxonomy" id="153376"/>
    <lineage>
        <taxon>Bacteria</taxon>
        <taxon>Bacillati</taxon>
        <taxon>Actinomycetota</taxon>
        <taxon>Actinomycetes</taxon>
        <taxon>Pseudonocardiales</taxon>
        <taxon>Pseudonocardiaceae</taxon>
        <taxon>Pseudonocardia</taxon>
    </lineage>
</organism>
<evidence type="ECO:0000313" key="3">
    <source>
        <dbReference type="Proteomes" id="UP001499967"/>
    </source>
</evidence>
<sequence>MVLDAARVPQPPALPSSHATAIMAFVRGAVAAVEVVVETLIWARHAAVPAQRVSPLAVLVLRRPLALAVADALAVTAPVQPASGQTMLEPARPLPEIPAIGAPSVPVSPESRLVEVPASLAVTHPAAAAVQVAFVVDVPGTPEVAPVVPAVQPGPAHCAMADESATVAGAPVTGLLASAAAPVAAARACFAAVAAALAAFFCSAVAPSRAAISAACAASCSASTACCSACSAASLFCSATMSATTWPLAAVELVCARQPDSLVVHVALVPARPSGGPRAPFAPFTAIGPSLPAAEVRAVPEQATPSAQSSVALAIVQLDAPGTVGAPEFALEPGAVGAGRVAGCCSSDGCPAGGSSPVVPEVTVAFAVDRSATSGVITFASGPDEAPEFVTAWHTPPGTPSHDPSECEPRGSGDTTGSVAVAALVTLPVHGVSPAHVIAAPAADAADGPVGSRAAFTGCPSPARASAAPGPLDAVETERTSQPPVAPVHDALPSEVRGVPFATAPSHAVVLVRTEPEHVVPASHTRPAVDDAVDDGPAAA</sequence>
<gene>
    <name evidence="2" type="ORF">GCM10009559_09810</name>
</gene>
<comment type="caution">
    <text evidence="2">The sequence shown here is derived from an EMBL/GenBank/DDBJ whole genome shotgun (WGS) entry which is preliminary data.</text>
</comment>
<proteinExistence type="predicted"/>
<keyword evidence="3" id="KW-1185">Reference proteome</keyword>
<accession>A0ABN1PBE9</accession>
<protein>
    <submittedName>
        <fullName evidence="2">Uncharacterized protein</fullName>
    </submittedName>
</protein>
<dbReference type="Proteomes" id="UP001499967">
    <property type="component" value="Unassembled WGS sequence"/>
</dbReference>